<dbReference type="PATRIC" id="fig|1434108.4.peg.351"/>
<dbReference type="Proteomes" id="UP000033033">
    <property type="component" value="Chromosome"/>
</dbReference>
<protein>
    <recommendedName>
        <fullName evidence="2">SWIM-type domain-containing protein</fullName>
    </recommendedName>
</protein>
<dbReference type="GeneID" id="24843472"/>
<evidence type="ECO:0000313" key="4">
    <source>
        <dbReference type="Proteomes" id="UP000033033"/>
    </source>
</evidence>
<dbReference type="HOGENOM" id="CLU_027271_1_0_2"/>
<dbReference type="InterPro" id="IPR007527">
    <property type="entry name" value="Znf_SWIM"/>
</dbReference>
<sequence length="642" mass="74311">MQEESKNARTFKELKWSDLQDWAGGKATAKGIKYQEEKRVKELKCTSSCSLVARVEGTIEYFTEVSLKNGKLSSICTCPVGHDCKHGVAAVLEYLDLIEQGEDVPVVTEEDILIKRSRRGFAGAGVSEAYEAEASPRIFQEYLEKLEKPELIEILTTFAKKDNMLGRYLKDRQTLASENPERVIGGIYSEMDELWRELKSSDFWTYEGEEMPDFSEVQIRLESLLDSGHPDELLDIGKELMDRYKEIEEYDEGDIGTQISDCIDVVFRALSQSSLSAHEKMLYALELELKDDYNILNAPTLWREDHTQEEWMLFAEALKVRFQEAAKEKETDILYESSWERDYVIDRLIDALRKAGHSEEIIPISELEAERTGNYTRLVRELLDSGQKKKAEEWIYRGIKKLREYDPGTAYELLQTLIEINEIEENWSFVAALETEEFFKFPQLSSYIRMQKAAKKIGKWKEIRESALQYLKNGKLPVNKPEVAEELSILPGSLPKTGLLESSSLKKIKPPVLDLLIQIAIQEDDADEVVHWYEEFKKRKGEAEKSGRSILEEEIAKAVKDKYPEVAIEIWKNIAEDLISKAKVRSYEVASIYLRRIKETLESIGKKEEWEAYLKQIREVNRFKKKLLEILNRLEKSRIISE</sequence>
<reference evidence="3 4" key="1">
    <citation type="submission" date="2014-07" db="EMBL/GenBank/DDBJ databases">
        <title>Methanogenic archaea and the global carbon cycle.</title>
        <authorList>
            <person name="Henriksen J.R."/>
            <person name="Luke J."/>
            <person name="Reinhart S."/>
            <person name="Benedict M.N."/>
            <person name="Youngblut N.D."/>
            <person name="Metcalf M.E."/>
            <person name="Whitaker R.J."/>
            <person name="Metcalf W.W."/>
        </authorList>
    </citation>
    <scope>NUCLEOTIDE SEQUENCE [LARGE SCALE GENOMIC DNA]</scope>
    <source>
        <strain evidence="3 4">MS</strain>
    </source>
</reference>
<organism evidence="3 4">
    <name type="scientific">Methanosarcina barkeri MS</name>
    <dbReference type="NCBI Taxonomy" id="1434108"/>
    <lineage>
        <taxon>Archaea</taxon>
        <taxon>Methanobacteriati</taxon>
        <taxon>Methanobacteriota</taxon>
        <taxon>Stenosarchaea group</taxon>
        <taxon>Methanomicrobia</taxon>
        <taxon>Methanosarcinales</taxon>
        <taxon>Methanosarcinaceae</taxon>
        <taxon>Methanosarcina</taxon>
    </lineage>
</organism>
<evidence type="ECO:0000313" key="3">
    <source>
        <dbReference type="EMBL" id="AKB53306.1"/>
    </source>
</evidence>
<keyword evidence="4" id="KW-1185">Reference proteome</keyword>
<feature type="domain" description="SWIM-type" evidence="2">
    <location>
        <begin position="61"/>
        <end position="95"/>
    </location>
</feature>
<dbReference type="RefSeq" id="WP_048154257.1">
    <property type="nucleotide sequence ID" value="NZ_CP009528.1"/>
</dbReference>
<dbReference type="AlphaFoldDB" id="A0A0E3LMN0"/>
<proteinExistence type="predicted"/>
<keyword evidence="1" id="KW-0863">Zinc-finger</keyword>
<name>A0A0E3LMN0_METBA</name>
<dbReference type="EMBL" id="CP009528">
    <property type="protein sequence ID" value="AKB53306.1"/>
    <property type="molecule type" value="Genomic_DNA"/>
</dbReference>
<gene>
    <name evidence="3" type="ORF">MSBRM_0308</name>
</gene>
<dbReference type="PROSITE" id="PS50966">
    <property type="entry name" value="ZF_SWIM"/>
    <property type="match status" value="1"/>
</dbReference>
<dbReference type="GO" id="GO:0008270">
    <property type="term" value="F:zinc ion binding"/>
    <property type="evidence" value="ECO:0007669"/>
    <property type="project" value="UniProtKB-KW"/>
</dbReference>
<dbReference type="KEGG" id="mby:MSBRM_0308"/>
<keyword evidence="1" id="KW-0862">Zinc</keyword>
<keyword evidence="1" id="KW-0479">Metal-binding</keyword>
<accession>A0A0E3LMN0</accession>
<evidence type="ECO:0000259" key="2">
    <source>
        <dbReference type="PROSITE" id="PS50966"/>
    </source>
</evidence>
<evidence type="ECO:0000256" key="1">
    <source>
        <dbReference type="PROSITE-ProRule" id="PRU00325"/>
    </source>
</evidence>